<accession>A0A1G2MQX0</accession>
<protein>
    <recommendedName>
        <fullName evidence="4">Small-conductance mechanosensitive ion channel</fullName>
    </recommendedName>
</protein>
<evidence type="ECO:0008006" key="4">
    <source>
        <dbReference type="Google" id="ProtNLM"/>
    </source>
</evidence>
<dbReference type="Gene3D" id="1.10.287.1260">
    <property type="match status" value="2"/>
</dbReference>
<feature type="transmembrane region" description="Helical" evidence="1">
    <location>
        <begin position="186"/>
        <end position="208"/>
    </location>
</feature>
<feature type="transmembrane region" description="Helical" evidence="1">
    <location>
        <begin position="17"/>
        <end position="45"/>
    </location>
</feature>
<feature type="transmembrane region" description="Helical" evidence="1">
    <location>
        <begin position="90"/>
        <end position="113"/>
    </location>
</feature>
<feature type="transmembrane region" description="Helical" evidence="1">
    <location>
        <begin position="119"/>
        <end position="138"/>
    </location>
</feature>
<dbReference type="InterPro" id="IPR008910">
    <property type="entry name" value="MSC_TM_helix"/>
</dbReference>
<dbReference type="EMBL" id="MHRP01000049">
    <property type="protein sequence ID" value="OHA25402.1"/>
    <property type="molecule type" value="Genomic_DNA"/>
</dbReference>
<dbReference type="GO" id="GO:0008381">
    <property type="term" value="F:mechanosensitive monoatomic ion channel activity"/>
    <property type="evidence" value="ECO:0007669"/>
    <property type="project" value="InterPro"/>
</dbReference>
<dbReference type="PANTHER" id="PTHR30221">
    <property type="entry name" value="SMALL-CONDUCTANCE MECHANOSENSITIVE CHANNEL"/>
    <property type="match status" value="1"/>
</dbReference>
<keyword evidence="1" id="KW-1133">Transmembrane helix</keyword>
<dbReference type="Proteomes" id="UP000177943">
    <property type="component" value="Unassembled WGS sequence"/>
</dbReference>
<comment type="caution">
    <text evidence="2">The sequence shown here is derived from an EMBL/GenBank/DDBJ whole genome shotgun (WGS) entry which is preliminary data.</text>
</comment>
<reference evidence="2 3" key="1">
    <citation type="journal article" date="2016" name="Nat. Commun.">
        <title>Thousands of microbial genomes shed light on interconnected biogeochemical processes in an aquifer system.</title>
        <authorList>
            <person name="Anantharaman K."/>
            <person name="Brown C.T."/>
            <person name="Hug L.A."/>
            <person name="Sharon I."/>
            <person name="Castelle C.J."/>
            <person name="Probst A.J."/>
            <person name="Thomas B.C."/>
            <person name="Singh A."/>
            <person name="Wilkins M.J."/>
            <person name="Karaoz U."/>
            <person name="Brodie E.L."/>
            <person name="Williams K.H."/>
            <person name="Hubbard S.S."/>
            <person name="Banfield J.F."/>
        </authorList>
    </citation>
    <scope>NUCLEOTIDE SEQUENCE [LARGE SCALE GENOMIC DNA]</scope>
</reference>
<name>A0A1G2MQX0_9BACT</name>
<proteinExistence type="predicted"/>
<dbReference type="Pfam" id="PF05552">
    <property type="entry name" value="MS_channel_1st_1"/>
    <property type="match status" value="1"/>
</dbReference>
<keyword evidence="1" id="KW-0812">Transmembrane</keyword>
<evidence type="ECO:0000256" key="1">
    <source>
        <dbReference type="SAM" id="Phobius"/>
    </source>
</evidence>
<gene>
    <name evidence="2" type="ORF">A3D56_01290</name>
</gene>
<dbReference type="PANTHER" id="PTHR30221:SF1">
    <property type="entry name" value="SMALL-CONDUCTANCE MECHANOSENSITIVE CHANNEL"/>
    <property type="match status" value="1"/>
</dbReference>
<feature type="transmembrane region" description="Helical" evidence="1">
    <location>
        <begin position="159"/>
        <end position="180"/>
    </location>
</feature>
<dbReference type="AlphaFoldDB" id="A0A1G2MQX0"/>
<evidence type="ECO:0000313" key="3">
    <source>
        <dbReference type="Proteomes" id="UP000177943"/>
    </source>
</evidence>
<evidence type="ECO:0000313" key="2">
    <source>
        <dbReference type="EMBL" id="OHA25402.1"/>
    </source>
</evidence>
<dbReference type="InterPro" id="IPR045275">
    <property type="entry name" value="MscS_archaea/bacteria_type"/>
</dbReference>
<sequence>MTLTTWSEVLQGSFQDIWLGVAGFLPKLVIALIIFIIGWVVAMVIDKAVSQIIKSVKLDSLLKTAKVEDALNKAGFELDSGAFVGGLVKWFIVIVFLVASLDVLGLTQVNIFLQQVVLLYLPQVIIAVLMLLVAVVIADAMQKLVVGAAKAAGITSANFLGSVTKWAIWIFALLAALLQLGIATQFIQTFFTGVIVALSLAFGLSFGLGGQDAAARYIEKFRGEIKRND</sequence>
<keyword evidence="1" id="KW-0472">Membrane</keyword>
<organism evidence="2 3">
    <name type="scientific">Candidatus Taylorbacteria bacterium RIFCSPHIGHO2_02_FULL_45_35</name>
    <dbReference type="NCBI Taxonomy" id="1802311"/>
    <lineage>
        <taxon>Bacteria</taxon>
        <taxon>Candidatus Tayloriibacteriota</taxon>
    </lineage>
</organism>